<proteinExistence type="predicted"/>
<protein>
    <submittedName>
        <fullName evidence="5">Uncharacterized protein LOC118417715</fullName>
    </submittedName>
</protein>
<dbReference type="KEGG" id="bfo:118417715"/>
<evidence type="ECO:0000259" key="2">
    <source>
        <dbReference type="Pfam" id="PF00892"/>
    </source>
</evidence>
<feature type="transmembrane region" description="Helical" evidence="1">
    <location>
        <begin position="311"/>
        <end position="330"/>
    </location>
</feature>
<keyword evidence="4" id="KW-1185">Reference proteome</keyword>
<evidence type="ECO:0000313" key="3">
    <source>
        <dbReference type="EMBL" id="EEN50115.1"/>
    </source>
</evidence>
<feature type="transmembrane region" description="Helical" evidence="1">
    <location>
        <begin position="12"/>
        <end position="29"/>
    </location>
</feature>
<dbReference type="OrthoDB" id="10048854at2759"/>
<dbReference type="OMA" id="LVAGHNW"/>
<feature type="transmembrane region" description="Helical" evidence="1">
    <location>
        <begin position="129"/>
        <end position="151"/>
    </location>
</feature>
<dbReference type="Pfam" id="PF00892">
    <property type="entry name" value="EamA"/>
    <property type="match status" value="2"/>
</dbReference>
<feature type="domain" description="EamA" evidence="2">
    <location>
        <begin position="12"/>
        <end position="145"/>
    </location>
</feature>
<feature type="domain" description="EamA" evidence="2">
    <location>
        <begin position="192"/>
        <end position="324"/>
    </location>
</feature>
<dbReference type="InParanoid" id="C3ZB78"/>
<dbReference type="AlphaFoldDB" id="C3ZB78"/>
<keyword evidence="1" id="KW-0812">Transmembrane</keyword>
<organism>
    <name type="scientific">Branchiostoma floridae</name>
    <name type="common">Florida lancelet</name>
    <name type="synonym">Amphioxus</name>
    <dbReference type="NCBI Taxonomy" id="7739"/>
    <lineage>
        <taxon>Eukaryota</taxon>
        <taxon>Metazoa</taxon>
        <taxon>Chordata</taxon>
        <taxon>Cephalochordata</taxon>
        <taxon>Leptocardii</taxon>
        <taxon>Amphioxiformes</taxon>
        <taxon>Branchiostomatidae</taxon>
        <taxon>Branchiostoma</taxon>
    </lineage>
</organism>
<evidence type="ECO:0000313" key="4">
    <source>
        <dbReference type="Proteomes" id="UP000001554"/>
    </source>
</evidence>
<reference evidence="5" key="3">
    <citation type="submission" date="2025-04" db="UniProtKB">
        <authorList>
            <consortium name="RefSeq"/>
        </authorList>
    </citation>
    <scope>IDENTIFICATION</scope>
    <source>
        <strain evidence="5">S238N-H82</strain>
        <tissue evidence="5">Testes</tissue>
    </source>
</reference>
<feature type="transmembrane region" description="Helical" evidence="1">
    <location>
        <begin position="190"/>
        <end position="211"/>
    </location>
</feature>
<feature type="transmembrane region" description="Helical" evidence="1">
    <location>
        <begin position="104"/>
        <end position="122"/>
    </location>
</feature>
<reference evidence="4" key="2">
    <citation type="journal article" date="2020" name="Nat. Ecol. Evol.">
        <title>Deeply conserved synteny resolves early events in vertebrate evolution.</title>
        <authorList>
            <person name="Simakov O."/>
            <person name="Marletaz F."/>
            <person name="Yue J.X."/>
            <person name="O'Connell B."/>
            <person name="Jenkins J."/>
            <person name="Brandt A."/>
            <person name="Calef R."/>
            <person name="Tung C.H."/>
            <person name="Huang T.K."/>
            <person name="Schmutz J."/>
            <person name="Satoh N."/>
            <person name="Yu J.K."/>
            <person name="Putnam N.H."/>
            <person name="Green R.E."/>
            <person name="Rokhsar D.S."/>
        </authorList>
    </citation>
    <scope>NUCLEOTIDE SEQUENCE [LARGE SCALE GENOMIC DNA]</scope>
    <source>
        <strain evidence="4">S238N-H82</strain>
    </source>
</reference>
<dbReference type="Gene3D" id="1.10.3730.20">
    <property type="match status" value="1"/>
</dbReference>
<reference evidence="3" key="1">
    <citation type="journal article" date="2008" name="Nature">
        <title>The amphioxus genome and the evolution of the chordate karyotype.</title>
        <authorList>
            <consortium name="US DOE Joint Genome Institute (JGI-PGF)"/>
            <person name="Putnam N.H."/>
            <person name="Butts T."/>
            <person name="Ferrier D.E.K."/>
            <person name="Furlong R.F."/>
            <person name="Hellsten U."/>
            <person name="Kawashima T."/>
            <person name="Robinson-Rechavi M."/>
            <person name="Shoguchi E."/>
            <person name="Terry A."/>
            <person name="Yu J.-K."/>
            <person name="Benito-Gutierrez E.L."/>
            <person name="Dubchak I."/>
            <person name="Garcia-Fernandez J."/>
            <person name="Gibson-Brown J.J."/>
            <person name="Grigoriev I.V."/>
            <person name="Horton A.C."/>
            <person name="de Jong P.J."/>
            <person name="Jurka J."/>
            <person name="Kapitonov V.V."/>
            <person name="Kohara Y."/>
            <person name="Kuroki Y."/>
            <person name="Lindquist E."/>
            <person name="Lucas S."/>
            <person name="Osoegawa K."/>
            <person name="Pennacchio L.A."/>
            <person name="Salamov A.A."/>
            <person name="Satou Y."/>
            <person name="Sauka-Spengler T."/>
            <person name="Schmutz J."/>
            <person name="Shin-I T."/>
            <person name="Toyoda A."/>
            <person name="Bronner-Fraser M."/>
            <person name="Fujiyama A."/>
            <person name="Holland L.Z."/>
            <person name="Holland P.W.H."/>
            <person name="Satoh N."/>
            <person name="Rokhsar D.S."/>
        </authorList>
    </citation>
    <scope>NUCLEOTIDE SEQUENCE [LARGE SCALE GENOMIC DNA]</scope>
    <source>
        <strain evidence="3">S238N-H82</strain>
        <tissue evidence="3">Testes</tissue>
    </source>
</reference>
<feature type="transmembrane region" description="Helical" evidence="1">
    <location>
        <begin position="49"/>
        <end position="66"/>
    </location>
</feature>
<feature type="transmembrane region" description="Helical" evidence="1">
    <location>
        <begin position="249"/>
        <end position="272"/>
    </location>
</feature>
<dbReference type="PANTHER" id="PTHR22911">
    <property type="entry name" value="ACYL-MALONYL CONDENSING ENZYME-RELATED"/>
    <property type="match status" value="1"/>
</dbReference>
<feature type="transmembrane region" description="Helical" evidence="1">
    <location>
        <begin position="284"/>
        <end position="305"/>
    </location>
</feature>
<dbReference type="GeneID" id="118417715"/>
<accession>C3ZB78</accession>
<dbReference type="GO" id="GO:0016020">
    <property type="term" value="C:membrane"/>
    <property type="evidence" value="ECO:0000318"/>
    <property type="project" value="GO_Central"/>
</dbReference>
<gene>
    <name evidence="5" type="primary">LOC118417715</name>
    <name evidence="3" type="ORF">BRAFLDRAFT_68454</name>
</gene>
<feature type="transmembrane region" description="Helical" evidence="1">
    <location>
        <begin position="78"/>
        <end position="98"/>
    </location>
</feature>
<dbReference type="SUPFAM" id="SSF103481">
    <property type="entry name" value="Multidrug resistance efflux transporter EmrE"/>
    <property type="match status" value="2"/>
</dbReference>
<evidence type="ECO:0000313" key="5">
    <source>
        <dbReference type="RefSeq" id="XP_035679276.1"/>
    </source>
</evidence>
<keyword evidence="1" id="KW-1133">Transmembrane helix</keyword>
<sequence>MALTEFIRAGEGVFFALIAAVGFSVFPILARMAANAGVPDFQVVLVNELTNAAVFLPLSFICGAPIRGQKRKQTWSFIGTGVVRVCSTTMTVLSYLYIPPAATIAIGNGSSPLFAVVLSWLVRKERAGWVNIVGMAVQVTAVGLVAAGTHLRTTELTDLVNSSEQLRNVTANFTATAATNAVQTSATRDYIIGIVLALVGTLGLATTNVLSRTFLQKAPQLNVLAYVESLGFLLVFPAMYIFNTPKWSVDAYVVCLLSGQGIMYTLSIACLYRSLKLQKASTVEILRGLSVALAYAFQYFALGVLALLMEYIGAAIIIVSIALVAGHNWYKNYKRDTYEVETQAKCIYTVSDTVAASQGVSNAVSLSGYVHY</sequence>
<dbReference type="PANTHER" id="PTHR22911:SF137">
    <property type="entry name" value="SOLUTE CARRIER FAMILY 35 MEMBER G2-RELATED"/>
    <property type="match status" value="1"/>
</dbReference>
<dbReference type="InterPro" id="IPR037185">
    <property type="entry name" value="EmrE-like"/>
</dbReference>
<dbReference type="InterPro" id="IPR000620">
    <property type="entry name" value="EamA_dom"/>
</dbReference>
<name>C3ZB78_BRAFL</name>
<dbReference type="Proteomes" id="UP000001554">
    <property type="component" value="Chromosome 6"/>
</dbReference>
<evidence type="ECO:0000256" key="1">
    <source>
        <dbReference type="SAM" id="Phobius"/>
    </source>
</evidence>
<dbReference type="EMBL" id="GG666603">
    <property type="protein sequence ID" value="EEN50115.1"/>
    <property type="molecule type" value="Genomic_DNA"/>
</dbReference>
<dbReference type="RefSeq" id="XP_035679276.1">
    <property type="nucleotide sequence ID" value="XM_035823383.1"/>
</dbReference>
<feature type="transmembrane region" description="Helical" evidence="1">
    <location>
        <begin position="223"/>
        <end position="243"/>
    </location>
</feature>
<keyword evidence="1" id="KW-0472">Membrane</keyword>